<feature type="active site" description="Proton acceptor" evidence="4">
    <location>
        <position position="145"/>
    </location>
</feature>
<feature type="binding site" evidence="4">
    <location>
        <position position="287"/>
    </location>
    <ligand>
        <name>substrate</name>
    </ligand>
</feature>
<keyword evidence="1 4" id="KW-0521">NADP</keyword>
<proteinExistence type="inferred from homology"/>
<dbReference type="HAMAP" id="MF_01601">
    <property type="entry name" value="Heptose_epimerase"/>
    <property type="match status" value="1"/>
</dbReference>
<evidence type="ECO:0000256" key="3">
    <source>
        <dbReference type="ARBA" id="ARBA00023277"/>
    </source>
</evidence>
<evidence type="ECO:0000259" key="5">
    <source>
        <dbReference type="Pfam" id="PF01370"/>
    </source>
</evidence>
<feature type="domain" description="NAD-dependent epimerase/dehydratase" evidence="5">
    <location>
        <begin position="5"/>
        <end position="250"/>
    </location>
</feature>
<dbReference type="Gene3D" id="3.90.25.10">
    <property type="entry name" value="UDP-galactose 4-epimerase, domain 1"/>
    <property type="match status" value="1"/>
</dbReference>
<comment type="domain">
    <text evidence="4">Contains a large N-terminal NADP-binding domain, and a smaller C-terminal substrate-binding domain.</text>
</comment>
<comment type="pathway">
    <text evidence="4">Nucleotide-sugar biosynthesis; ADP-L-glycero-beta-D-manno-heptose biosynthesis; ADP-L-glycero-beta-D-manno-heptose from D-glycero-beta-D-manno-heptose 7-phosphate: step 4/4.</text>
</comment>
<feature type="binding site" evidence="4">
    <location>
        <begin position="13"/>
        <end position="14"/>
    </location>
    <ligand>
        <name>NADP(+)</name>
        <dbReference type="ChEBI" id="CHEBI:58349"/>
    </ligand>
</feature>
<organism evidence="6 7">
    <name type="scientific">Granulibacter bethesdensis</name>
    <dbReference type="NCBI Taxonomy" id="364410"/>
    <lineage>
        <taxon>Bacteria</taxon>
        <taxon>Pseudomonadati</taxon>
        <taxon>Pseudomonadota</taxon>
        <taxon>Alphaproteobacteria</taxon>
        <taxon>Acetobacterales</taxon>
        <taxon>Acetobacteraceae</taxon>
        <taxon>Granulibacter</taxon>
    </lineage>
</organism>
<dbReference type="InterPro" id="IPR036291">
    <property type="entry name" value="NAD(P)-bd_dom_sf"/>
</dbReference>
<keyword evidence="2 4" id="KW-0413">Isomerase</keyword>
<feature type="binding site" evidence="4">
    <location>
        <position position="149"/>
    </location>
    <ligand>
        <name>NADP(+)</name>
        <dbReference type="ChEBI" id="CHEBI:58349"/>
    </ligand>
</feature>
<dbReference type="GO" id="GO:0005975">
    <property type="term" value="P:carbohydrate metabolic process"/>
    <property type="evidence" value="ECO:0007669"/>
    <property type="project" value="UniProtKB-UniRule"/>
</dbReference>
<evidence type="ECO:0000256" key="1">
    <source>
        <dbReference type="ARBA" id="ARBA00022857"/>
    </source>
</evidence>
<gene>
    <name evidence="4" type="primary">hldD</name>
    <name evidence="6" type="ORF">GbCGDNIH9_1533</name>
</gene>
<comment type="function">
    <text evidence="4">Catalyzes the interconversion between ADP-D-glycero-beta-D-manno-heptose and ADP-L-glycero-beta-D-manno-heptose via an epimerization at carbon 6 of the heptose.</text>
</comment>
<feature type="binding site" evidence="4">
    <location>
        <position position="176"/>
    </location>
    <ligand>
        <name>substrate</name>
    </ligand>
</feature>
<evidence type="ECO:0000313" key="6">
    <source>
        <dbReference type="EMBL" id="APH54817.1"/>
    </source>
</evidence>
<sequence length="329" mass="36933">MTALIILTGGAGFIGSNIAAELNGAGHTDIVIIDWLGTERKWHNIAKRRFADFVFPEEVNTFLDGLKGADAVVHMGANSSTTATDGDEIIRSNFRLSCRLWNWCAATGTPFIYASSAATYGDGRMGFVDDDSDAGLDALHPLNLYGWSKHAFDKWALERARRHDAPPQWVGLKFFNVYGPNEYHKKDMMSLVAKNTPLILDGQTIRLFKSHRPEFADGEQLRDFIYVKDCASVVTWLLQNRHVSGLFNLGTGKARSFRDLMLAVGQAAGKTTSIEFVDMPASIRDQYQYFTEASMHKLRAAGYTQDFYTLEEGVRDYVQTYLIPQDQYR</sequence>
<feature type="binding site" evidence="4">
    <location>
        <position position="41"/>
    </location>
    <ligand>
        <name>NADP(+)</name>
        <dbReference type="ChEBI" id="CHEBI:58349"/>
    </ligand>
</feature>
<keyword evidence="3 4" id="KW-0119">Carbohydrate metabolism</keyword>
<comment type="catalytic activity">
    <reaction evidence="4">
        <text>ADP-D-glycero-beta-D-manno-heptose = ADP-L-glycero-beta-D-manno-heptose</text>
        <dbReference type="Rhea" id="RHEA:17577"/>
        <dbReference type="ChEBI" id="CHEBI:59967"/>
        <dbReference type="ChEBI" id="CHEBI:61506"/>
        <dbReference type="EC" id="5.1.3.20"/>
    </reaction>
</comment>
<dbReference type="Proteomes" id="UP000182373">
    <property type="component" value="Chromosome"/>
</dbReference>
<dbReference type="InterPro" id="IPR011912">
    <property type="entry name" value="Heptose_epim"/>
</dbReference>
<evidence type="ECO:0000256" key="2">
    <source>
        <dbReference type="ARBA" id="ARBA00023235"/>
    </source>
</evidence>
<comment type="similarity">
    <text evidence="4">Belongs to the NAD(P)-dependent epimerase/dehydratase family. HldD subfamily.</text>
</comment>
<accession>A0AAC9KD40</accession>
<feature type="binding site" evidence="4">
    <location>
        <position position="177"/>
    </location>
    <ligand>
        <name>NADP(+)</name>
        <dbReference type="ChEBI" id="CHEBI:58349"/>
    </ligand>
</feature>
<comment type="caution">
    <text evidence="4">Lacks conserved residue(s) required for the propagation of feature annotation.</text>
</comment>
<dbReference type="GO" id="GO:0050661">
    <property type="term" value="F:NADP binding"/>
    <property type="evidence" value="ECO:0007669"/>
    <property type="project" value="InterPro"/>
</dbReference>
<dbReference type="EC" id="5.1.3.20" evidence="4"/>
<dbReference type="AlphaFoldDB" id="A0AAC9KD40"/>
<evidence type="ECO:0000256" key="4">
    <source>
        <dbReference type="HAMAP-Rule" id="MF_01601"/>
    </source>
</evidence>
<feature type="binding site" evidence="4">
    <location>
        <begin position="34"/>
        <end position="35"/>
    </location>
    <ligand>
        <name>NADP(+)</name>
        <dbReference type="ChEBI" id="CHEBI:58349"/>
    </ligand>
</feature>
<dbReference type="NCBIfam" id="TIGR02197">
    <property type="entry name" value="heptose_epim"/>
    <property type="match status" value="1"/>
</dbReference>
<feature type="binding site" evidence="4">
    <location>
        <position position="194"/>
    </location>
    <ligand>
        <name>substrate</name>
    </ligand>
</feature>
<feature type="active site" description="Proton acceptor" evidence="4">
    <location>
        <position position="185"/>
    </location>
</feature>
<dbReference type="PANTHER" id="PTHR43103:SF3">
    <property type="entry name" value="ADP-L-GLYCERO-D-MANNO-HEPTOSE-6-EPIMERASE"/>
    <property type="match status" value="1"/>
</dbReference>
<dbReference type="PANTHER" id="PTHR43103">
    <property type="entry name" value="NUCLEOSIDE-DIPHOSPHATE-SUGAR EPIMERASE"/>
    <property type="match status" value="1"/>
</dbReference>
<dbReference type="Pfam" id="PF01370">
    <property type="entry name" value="Epimerase"/>
    <property type="match status" value="1"/>
</dbReference>
<dbReference type="InterPro" id="IPR001509">
    <property type="entry name" value="Epimerase_deHydtase"/>
</dbReference>
<dbReference type="CDD" id="cd05248">
    <property type="entry name" value="ADP_GME_SDR_e"/>
    <property type="match status" value="1"/>
</dbReference>
<feature type="binding site" evidence="4">
    <location>
        <begin position="75"/>
        <end position="79"/>
    </location>
    <ligand>
        <name>NADP(+)</name>
        <dbReference type="ChEBI" id="CHEBI:58349"/>
    </ligand>
</feature>
<reference evidence="7" key="1">
    <citation type="submission" date="2016-11" db="EMBL/GenBank/DDBJ databases">
        <title>Comparative genomic and phenotypic analysis of Granulibacter bethesdensis clinical isolates from patients with chronic granulomatous disease.</title>
        <authorList>
            <person name="Zarember K.A."/>
            <person name="Porcella S.F."/>
            <person name="Chu J."/>
            <person name="Ding L."/>
            <person name="Dahlstrom E."/>
            <person name="Barbian K."/>
            <person name="Martens C."/>
            <person name="Sykora L."/>
            <person name="Kramer S."/>
            <person name="Pettinato A.M."/>
            <person name="Hong H."/>
            <person name="Wald G."/>
            <person name="Berg L.J."/>
            <person name="Rogge L.S."/>
            <person name="Greenberg D.E."/>
            <person name="Falcone E.L."/>
            <person name="Neves J.F."/>
            <person name="Simoes M.J."/>
            <person name="Casal M."/>
            <person name="Rodriguez-Lopez F.C."/>
            <person name="Zelazny A."/>
            <person name="Gallin J.I."/>
            <person name="Holland S.M."/>
        </authorList>
    </citation>
    <scope>NUCLEOTIDE SEQUENCE [LARGE SCALE GENOMIC DNA]</scope>
    <source>
        <strain evidence="7">NIH9.1</strain>
    </source>
</reference>
<comment type="cofactor">
    <cofactor evidence="4">
        <name>NADP(+)</name>
        <dbReference type="ChEBI" id="CHEBI:58349"/>
    </cofactor>
    <text evidence="4">Binds 1 NADP(+) per subunit.</text>
</comment>
<feature type="binding site" evidence="4">
    <location>
        <position position="187"/>
    </location>
    <ligand>
        <name>substrate</name>
    </ligand>
</feature>
<name>A0AAC9KD40_9PROT</name>
<comment type="subunit">
    <text evidence="4">Homopentamer.</text>
</comment>
<dbReference type="EMBL" id="CP018191">
    <property type="protein sequence ID" value="APH54817.1"/>
    <property type="molecule type" value="Genomic_DNA"/>
</dbReference>
<dbReference type="Gene3D" id="3.40.50.720">
    <property type="entry name" value="NAD(P)-binding Rossmann-like Domain"/>
    <property type="match status" value="1"/>
</dbReference>
<protein>
    <recommendedName>
        <fullName evidence="4">ADP-L-glycero-D-manno-heptose-6-epimerase</fullName>
        <ecNumber evidence="4">5.1.3.20</ecNumber>
    </recommendedName>
    <alternativeName>
        <fullName evidence="4">ADP-L-glycero-beta-D-manno-heptose-6-epimerase</fullName>
        <shortName evidence="4">ADP-glyceromanno-heptose 6-epimerase</shortName>
        <shortName evidence="4">ADP-hep 6-epimerase</shortName>
        <shortName evidence="4">AGME</shortName>
    </alternativeName>
</protein>
<feature type="binding site" evidence="4">
    <location>
        <position position="222"/>
    </location>
    <ligand>
        <name>substrate</name>
    </ligand>
</feature>
<dbReference type="GO" id="GO:0008712">
    <property type="term" value="F:ADP-glyceromanno-heptose 6-epimerase activity"/>
    <property type="evidence" value="ECO:0007669"/>
    <property type="project" value="UniProtKB-UniRule"/>
</dbReference>
<feature type="binding site" evidence="4">
    <location>
        <position position="185"/>
    </location>
    <ligand>
        <name>NADP(+)</name>
        <dbReference type="ChEBI" id="CHEBI:58349"/>
    </ligand>
</feature>
<dbReference type="RefSeq" id="WP_216634434.1">
    <property type="nucleotide sequence ID" value="NZ_CP018191.1"/>
</dbReference>
<dbReference type="SUPFAM" id="SSF51735">
    <property type="entry name" value="NAD(P)-binding Rossmann-fold domains"/>
    <property type="match status" value="1"/>
</dbReference>
<evidence type="ECO:0000313" key="7">
    <source>
        <dbReference type="Proteomes" id="UP000182373"/>
    </source>
</evidence>
<feature type="binding site" evidence="4">
    <location>
        <begin position="208"/>
        <end position="211"/>
    </location>
    <ligand>
        <name>substrate</name>
    </ligand>
</feature>